<evidence type="ECO:0000313" key="2">
    <source>
        <dbReference type="Proteomes" id="UP000242287"/>
    </source>
</evidence>
<dbReference type="AlphaFoldDB" id="A0A2A9NQ27"/>
<accession>A0A2A9NQ27</accession>
<keyword evidence="2" id="KW-1185">Reference proteome</keyword>
<proteinExistence type="predicted"/>
<evidence type="ECO:0000313" key="1">
    <source>
        <dbReference type="EMBL" id="PFH49866.1"/>
    </source>
</evidence>
<dbReference type="Proteomes" id="UP000242287">
    <property type="component" value="Unassembled WGS sequence"/>
</dbReference>
<gene>
    <name evidence="1" type="ORF">AMATHDRAFT_62250</name>
</gene>
<reference evidence="1 2" key="1">
    <citation type="submission" date="2014-02" db="EMBL/GenBank/DDBJ databases">
        <title>Transposable element dynamics among asymbiotic and ectomycorrhizal Amanita fungi.</title>
        <authorList>
            <consortium name="DOE Joint Genome Institute"/>
            <person name="Hess J."/>
            <person name="Skrede I."/>
            <person name="Wolfe B."/>
            <person name="LaButti K."/>
            <person name="Ohm R.A."/>
            <person name="Grigoriev I.V."/>
            <person name="Pringle A."/>
        </authorList>
    </citation>
    <scope>NUCLEOTIDE SEQUENCE [LARGE SCALE GENOMIC DNA]</scope>
    <source>
        <strain evidence="1 2">SKay4041</strain>
    </source>
</reference>
<dbReference type="OrthoDB" id="2571149at2759"/>
<organism evidence="1 2">
    <name type="scientific">Amanita thiersii Skay4041</name>
    <dbReference type="NCBI Taxonomy" id="703135"/>
    <lineage>
        <taxon>Eukaryota</taxon>
        <taxon>Fungi</taxon>
        <taxon>Dikarya</taxon>
        <taxon>Basidiomycota</taxon>
        <taxon>Agaricomycotina</taxon>
        <taxon>Agaricomycetes</taxon>
        <taxon>Agaricomycetidae</taxon>
        <taxon>Agaricales</taxon>
        <taxon>Pluteineae</taxon>
        <taxon>Amanitaceae</taxon>
        <taxon>Amanita</taxon>
    </lineage>
</organism>
<dbReference type="STRING" id="703135.A0A2A9NQ27"/>
<name>A0A2A9NQ27_9AGAR</name>
<protein>
    <submittedName>
        <fullName evidence="1">Uncharacterized protein</fullName>
    </submittedName>
</protein>
<dbReference type="EMBL" id="KZ302017">
    <property type="protein sequence ID" value="PFH49866.1"/>
    <property type="molecule type" value="Genomic_DNA"/>
</dbReference>
<sequence length="409" mass="47976">MLEAPSPTSPTFRAELARLISPLKRVRPRVPFWQLAAHRIPTLALYRGLLRSAPTGDIRFRVHMLFKQNQHRTGTDTTIKYLRMGYKWLDIFNRAKQGDAHLQKVLARYSSLLAVRREKTYWKYLAHKERAWQLKMQARPIVTGFFRASLFNPHLPRLKPQPLHMTMILKKRRLTRENRYKRYINMREQLQLIQNEQALEAGLLKQVQINLNGGKNQNPMQPVFAGQREWVEPIRNALDDLFHLEARTQERAKAPIPEWLKKMVKKARAERVRNKTREAERERHGEVVTRTMRRRRSGPPAHILCKMTPEEKVLDKAARSVSEVGFAAIAKRKLGIKIKDPDAWRKEIGSTEGEEGERLKKMVQGVREENQRRRSCLAESDEGRNILIFEKNNTPSAYKEKLNKPMIIR</sequence>